<dbReference type="Proteomes" id="UP000317243">
    <property type="component" value="Unassembled WGS sequence"/>
</dbReference>
<dbReference type="AlphaFoldDB" id="A0A5C5X8Z0"/>
<evidence type="ECO:0000313" key="1">
    <source>
        <dbReference type="EMBL" id="TWT58841.1"/>
    </source>
</evidence>
<organism evidence="1 2">
    <name type="scientific">Thalassoglobus neptunius</name>
    <dbReference type="NCBI Taxonomy" id="1938619"/>
    <lineage>
        <taxon>Bacteria</taxon>
        <taxon>Pseudomonadati</taxon>
        <taxon>Planctomycetota</taxon>
        <taxon>Planctomycetia</taxon>
        <taxon>Planctomycetales</taxon>
        <taxon>Planctomycetaceae</taxon>
        <taxon>Thalassoglobus</taxon>
    </lineage>
</organism>
<dbReference type="EMBL" id="SIHI01000001">
    <property type="protein sequence ID" value="TWT58841.1"/>
    <property type="molecule type" value="Genomic_DNA"/>
</dbReference>
<accession>A0A5C5X8Z0</accession>
<keyword evidence="2" id="KW-1185">Reference proteome</keyword>
<name>A0A5C5X8Z0_9PLAN</name>
<gene>
    <name evidence="1" type="ORF">KOR42_22280</name>
</gene>
<reference evidence="1 2" key="1">
    <citation type="submission" date="2019-02" db="EMBL/GenBank/DDBJ databases">
        <title>Deep-cultivation of Planctomycetes and their phenomic and genomic characterization uncovers novel biology.</title>
        <authorList>
            <person name="Wiegand S."/>
            <person name="Jogler M."/>
            <person name="Boedeker C."/>
            <person name="Pinto D."/>
            <person name="Vollmers J."/>
            <person name="Rivas-Marin E."/>
            <person name="Kohn T."/>
            <person name="Peeters S.H."/>
            <person name="Heuer A."/>
            <person name="Rast P."/>
            <person name="Oberbeckmann S."/>
            <person name="Bunk B."/>
            <person name="Jeske O."/>
            <person name="Meyerdierks A."/>
            <person name="Storesund J.E."/>
            <person name="Kallscheuer N."/>
            <person name="Luecker S."/>
            <person name="Lage O.M."/>
            <person name="Pohl T."/>
            <person name="Merkel B.J."/>
            <person name="Hornburger P."/>
            <person name="Mueller R.-W."/>
            <person name="Bruemmer F."/>
            <person name="Labrenz M."/>
            <person name="Spormann A.M."/>
            <person name="Op Den Camp H."/>
            <person name="Overmann J."/>
            <person name="Amann R."/>
            <person name="Jetten M.S.M."/>
            <person name="Mascher T."/>
            <person name="Medema M.H."/>
            <person name="Devos D.P."/>
            <person name="Kaster A.-K."/>
            <person name="Ovreas L."/>
            <person name="Rohde M."/>
            <person name="Galperin M.Y."/>
            <person name="Jogler C."/>
        </authorList>
    </citation>
    <scope>NUCLEOTIDE SEQUENCE [LARGE SCALE GENOMIC DNA]</scope>
    <source>
        <strain evidence="1 2">KOR42</strain>
    </source>
</reference>
<evidence type="ECO:0008006" key="3">
    <source>
        <dbReference type="Google" id="ProtNLM"/>
    </source>
</evidence>
<sequence length="83" mass="9463">MFFTSFTLYDADGYLMEGETHINDKMWKPNEDGTVTIHFNAGEDAINNLSSGGKPFNYIVRSYGVSQQVMDDTWKPVKPEHVK</sequence>
<dbReference type="SUPFAM" id="SSF160935">
    <property type="entry name" value="VPA0735-like"/>
    <property type="match status" value="1"/>
</dbReference>
<protein>
    <recommendedName>
        <fullName evidence="3">DUF1214 domain-containing protein</fullName>
    </recommendedName>
</protein>
<dbReference type="Gene3D" id="2.60.120.1600">
    <property type="match status" value="1"/>
</dbReference>
<evidence type="ECO:0000313" key="2">
    <source>
        <dbReference type="Proteomes" id="UP000317243"/>
    </source>
</evidence>
<dbReference type="RefSeq" id="WP_231740845.1">
    <property type="nucleotide sequence ID" value="NZ_SIHI01000001.1"/>
</dbReference>
<proteinExistence type="predicted"/>
<comment type="caution">
    <text evidence="1">The sequence shown here is derived from an EMBL/GenBank/DDBJ whole genome shotgun (WGS) entry which is preliminary data.</text>
</comment>